<feature type="transmembrane region" description="Helical" evidence="11">
    <location>
        <begin position="171"/>
        <end position="188"/>
    </location>
</feature>
<evidence type="ECO:0000256" key="9">
    <source>
        <dbReference type="ARBA" id="ARBA00029447"/>
    </source>
</evidence>
<keyword evidence="3" id="KW-0488">Methylation</keyword>
<comment type="similarity">
    <text evidence="9">Belongs to the methyl-accepting chemotaxis (MCP) protein family.</text>
</comment>
<proteinExistence type="inferred from homology"/>
<keyword evidence="6 11" id="KW-0812">Transmembrane</keyword>
<dbReference type="CDD" id="cd11386">
    <property type="entry name" value="MCP_signal"/>
    <property type="match status" value="1"/>
</dbReference>
<dbReference type="Pfam" id="PF08447">
    <property type="entry name" value="PAS_3"/>
    <property type="match status" value="1"/>
</dbReference>
<reference evidence="14 15" key="1">
    <citation type="submission" date="2017-08" db="EMBL/GenBank/DDBJ databases">
        <title>Identification and genetic characteristics of simultaneous BTEX- and naphthalene-degrading Paraburkholderia sp. BN5 isolated from petroleum-contaminated soil.</title>
        <authorList>
            <person name="Lee Y."/>
            <person name="Jeon C.O."/>
        </authorList>
    </citation>
    <scope>NUCLEOTIDE SEQUENCE [LARGE SCALE GENOMIC DNA]</scope>
    <source>
        <strain evidence="14 15">BN5</strain>
        <plasmid evidence="14 15">pBN1</plasmid>
    </source>
</reference>
<evidence type="ECO:0000313" key="15">
    <source>
        <dbReference type="Proteomes" id="UP000215158"/>
    </source>
</evidence>
<feature type="domain" description="PAS" evidence="13">
    <location>
        <begin position="25"/>
        <end position="60"/>
    </location>
</feature>
<evidence type="ECO:0000313" key="14">
    <source>
        <dbReference type="EMBL" id="ASW03342.1"/>
    </source>
</evidence>
<dbReference type="InterPro" id="IPR004090">
    <property type="entry name" value="Chemotax_Me-accpt_rcpt"/>
</dbReference>
<evidence type="ECO:0000256" key="8">
    <source>
        <dbReference type="ARBA" id="ARBA00023136"/>
    </source>
</evidence>
<dbReference type="CDD" id="cd06225">
    <property type="entry name" value="HAMP"/>
    <property type="match status" value="1"/>
</dbReference>
<evidence type="ECO:0000256" key="7">
    <source>
        <dbReference type="ARBA" id="ARBA00022989"/>
    </source>
</evidence>
<dbReference type="GO" id="GO:0007165">
    <property type="term" value="P:signal transduction"/>
    <property type="evidence" value="ECO:0007669"/>
    <property type="project" value="UniProtKB-KW"/>
</dbReference>
<dbReference type="PRINTS" id="PR00260">
    <property type="entry name" value="CHEMTRNSDUCR"/>
</dbReference>
<evidence type="ECO:0000256" key="6">
    <source>
        <dbReference type="ARBA" id="ARBA00022692"/>
    </source>
</evidence>
<dbReference type="CDD" id="cd00130">
    <property type="entry name" value="PAS"/>
    <property type="match status" value="1"/>
</dbReference>
<dbReference type="PANTHER" id="PTHR43531">
    <property type="entry name" value="PROTEIN ICFG"/>
    <property type="match status" value="1"/>
</dbReference>
<keyword evidence="5" id="KW-0997">Cell inner membrane</keyword>
<dbReference type="InterPro" id="IPR013655">
    <property type="entry name" value="PAS_fold_3"/>
</dbReference>
<keyword evidence="2" id="KW-1003">Cell membrane</keyword>
<dbReference type="Proteomes" id="UP000215158">
    <property type="component" value="Plasmid pBN1"/>
</dbReference>
<dbReference type="PANTHER" id="PTHR43531:SF7">
    <property type="entry name" value="AEROTAXIS RECEPTOR"/>
    <property type="match status" value="1"/>
</dbReference>
<dbReference type="FunFam" id="1.10.287.950:FF:000001">
    <property type="entry name" value="Methyl-accepting chemotaxis sensory transducer"/>
    <property type="match status" value="1"/>
</dbReference>
<dbReference type="InterPro" id="IPR004089">
    <property type="entry name" value="MCPsignal_dom"/>
</dbReference>
<dbReference type="GO" id="GO:0004888">
    <property type="term" value="F:transmembrane signaling receptor activity"/>
    <property type="evidence" value="ECO:0007669"/>
    <property type="project" value="InterPro"/>
</dbReference>
<gene>
    <name evidence="14" type="ORF">CJU94_34700</name>
</gene>
<keyword evidence="10" id="KW-0807">Transducer</keyword>
<dbReference type="InterPro" id="IPR001610">
    <property type="entry name" value="PAC"/>
</dbReference>
<evidence type="ECO:0000259" key="12">
    <source>
        <dbReference type="PROSITE" id="PS50111"/>
    </source>
</evidence>
<dbReference type="Pfam" id="PF00015">
    <property type="entry name" value="MCPsignal"/>
    <property type="match status" value="1"/>
</dbReference>
<dbReference type="InterPro" id="IPR000014">
    <property type="entry name" value="PAS"/>
</dbReference>
<evidence type="ECO:0000256" key="3">
    <source>
        <dbReference type="ARBA" id="ARBA00022481"/>
    </source>
</evidence>
<geneLocation type="plasmid" evidence="14 15">
    <name>pBN1</name>
</geneLocation>
<accession>A0A248VXT3</accession>
<dbReference type="PROSITE" id="PS50111">
    <property type="entry name" value="CHEMOTAXIS_TRANSDUC_2"/>
    <property type="match status" value="1"/>
</dbReference>
<dbReference type="Gene3D" id="1.10.287.950">
    <property type="entry name" value="Methyl-accepting chemotaxis protein"/>
    <property type="match status" value="1"/>
</dbReference>
<organism evidence="14 15">
    <name type="scientific">Paraburkholderia aromaticivorans</name>
    <dbReference type="NCBI Taxonomy" id="2026199"/>
    <lineage>
        <taxon>Bacteria</taxon>
        <taxon>Pseudomonadati</taxon>
        <taxon>Pseudomonadota</taxon>
        <taxon>Betaproteobacteria</taxon>
        <taxon>Burkholderiales</taxon>
        <taxon>Burkholderiaceae</taxon>
        <taxon>Paraburkholderia</taxon>
    </lineage>
</organism>
<dbReference type="GO" id="GO:0005886">
    <property type="term" value="C:plasma membrane"/>
    <property type="evidence" value="ECO:0007669"/>
    <property type="project" value="UniProtKB-SubCell"/>
</dbReference>
<sequence>MRNNQPVTQREFEFPDNATLMSTTDTQSNITYANAAFVEVSGFSPEEIHGQPHNLVRHPDMPKEAFADMWATLKGGEPWTALVKNRRKNGDHYWVRANATPVVRNGQPVGYMSVRTKASREEIAAAEALYKDFREGNARRRRFHRGLIVRSGLMGWTSAVQTMPVRWRIRSALLVLAPTLVVGAWALGLAGGALGGFAGGASICLLLASWWLEAQISRPLEQMREQALRVASGESQKVVHMNRVDEIGMTLRTISQLGLMFRWLIDDVSGQVLNVQTASNEIAQGNNDLSARTEQAATNVQQTAASMTQMTATVKSNAETATQANQLSGSASDAAARGGQAVSEVVTTMNDITDSSKRIADIIGVIDGIAFQTNILALNAAVEAARAGEQGRGFAVVAAEVRALAQRSASAAKEIKGLIGASVAKVESGSRLVDDAGKTMDEIVVQVKRVSDLIAEISSATIEQSSGITQVSQAVSDLDHITQQNAALVEQGAAASESLKQQATRLVDAVSVFR</sequence>
<keyword evidence="7 11" id="KW-1133">Transmembrane helix</keyword>
<dbReference type="InterPro" id="IPR051310">
    <property type="entry name" value="MCP_chemotaxis"/>
</dbReference>
<dbReference type="PROSITE" id="PS50112">
    <property type="entry name" value="PAS"/>
    <property type="match status" value="1"/>
</dbReference>
<keyword evidence="8 11" id="KW-0472">Membrane</keyword>
<dbReference type="KEGG" id="parb:CJU94_34700"/>
<dbReference type="FunFam" id="3.30.450.20:FF:000046">
    <property type="entry name" value="Aerotaxis sensor receptor"/>
    <property type="match status" value="1"/>
</dbReference>
<dbReference type="SMART" id="SM00283">
    <property type="entry name" value="MA"/>
    <property type="match status" value="1"/>
</dbReference>
<evidence type="ECO:0000256" key="10">
    <source>
        <dbReference type="PROSITE-ProRule" id="PRU00284"/>
    </source>
</evidence>
<dbReference type="RefSeq" id="WP_095423171.1">
    <property type="nucleotide sequence ID" value="NZ_CP022991.1"/>
</dbReference>
<dbReference type="Pfam" id="PF00672">
    <property type="entry name" value="HAMP"/>
    <property type="match status" value="1"/>
</dbReference>
<dbReference type="NCBIfam" id="TIGR00229">
    <property type="entry name" value="sensory_box"/>
    <property type="match status" value="1"/>
</dbReference>
<evidence type="ECO:0000256" key="5">
    <source>
        <dbReference type="ARBA" id="ARBA00022519"/>
    </source>
</evidence>
<dbReference type="InterPro" id="IPR035965">
    <property type="entry name" value="PAS-like_dom_sf"/>
</dbReference>
<evidence type="ECO:0000256" key="1">
    <source>
        <dbReference type="ARBA" id="ARBA00004429"/>
    </source>
</evidence>
<evidence type="ECO:0008006" key="16">
    <source>
        <dbReference type="Google" id="ProtNLM"/>
    </source>
</evidence>
<dbReference type="SMART" id="SM00086">
    <property type="entry name" value="PAC"/>
    <property type="match status" value="1"/>
</dbReference>
<dbReference type="SUPFAM" id="SSF58104">
    <property type="entry name" value="Methyl-accepting chemotaxis protein (MCP) signaling domain"/>
    <property type="match status" value="1"/>
</dbReference>
<name>A0A248VXT3_9BURK</name>
<dbReference type="EMBL" id="CP022991">
    <property type="protein sequence ID" value="ASW03342.1"/>
    <property type="molecule type" value="Genomic_DNA"/>
</dbReference>
<keyword evidence="15" id="KW-1185">Reference proteome</keyword>
<dbReference type="AlphaFoldDB" id="A0A248VXT3"/>
<dbReference type="OrthoDB" id="9806477at2"/>
<evidence type="ECO:0000256" key="2">
    <source>
        <dbReference type="ARBA" id="ARBA00022475"/>
    </source>
</evidence>
<dbReference type="GO" id="GO:0052131">
    <property type="term" value="P:positive aerotaxis"/>
    <property type="evidence" value="ECO:0007669"/>
    <property type="project" value="UniProtKB-ARBA"/>
</dbReference>
<feature type="domain" description="Methyl-accepting transducer" evidence="12">
    <location>
        <begin position="271"/>
        <end position="500"/>
    </location>
</feature>
<dbReference type="InterPro" id="IPR003660">
    <property type="entry name" value="HAMP_dom"/>
</dbReference>
<keyword evidence="4" id="KW-0145">Chemotaxis</keyword>
<keyword evidence="14" id="KW-0614">Plasmid</keyword>
<protein>
    <recommendedName>
        <fullName evidence="16">Aerotaxis receptor Aer</fullName>
    </recommendedName>
</protein>
<evidence type="ECO:0000256" key="11">
    <source>
        <dbReference type="SAM" id="Phobius"/>
    </source>
</evidence>
<dbReference type="Gene3D" id="3.30.450.20">
    <property type="entry name" value="PAS domain"/>
    <property type="match status" value="1"/>
</dbReference>
<evidence type="ECO:0000259" key="13">
    <source>
        <dbReference type="PROSITE" id="PS50112"/>
    </source>
</evidence>
<comment type="subcellular location">
    <subcellularLocation>
        <location evidence="1">Cell inner membrane</location>
        <topology evidence="1">Multi-pass membrane protein</topology>
    </subcellularLocation>
</comment>
<evidence type="ECO:0000256" key="4">
    <source>
        <dbReference type="ARBA" id="ARBA00022500"/>
    </source>
</evidence>
<dbReference type="SUPFAM" id="SSF55785">
    <property type="entry name" value="PYP-like sensor domain (PAS domain)"/>
    <property type="match status" value="1"/>
</dbReference>